<accession>A0A4Y3M2I1</accession>
<organism evidence="1 2">
    <name type="scientific">Gluconobacter roseus NBRC 3990</name>
    <dbReference type="NCBI Taxonomy" id="1307950"/>
    <lineage>
        <taxon>Bacteria</taxon>
        <taxon>Pseudomonadati</taxon>
        <taxon>Pseudomonadota</taxon>
        <taxon>Alphaproteobacteria</taxon>
        <taxon>Acetobacterales</taxon>
        <taxon>Acetobacteraceae</taxon>
        <taxon>Gluconobacter</taxon>
    </lineage>
</organism>
<gene>
    <name evidence="1" type="ORF">GRO01_10780</name>
</gene>
<sequence>MDQQVLTEAVAVIVPISQHGPGLRSWKCHQGIYGFIVRDLSAGEDKAKRTALIVASGVDFARKADA</sequence>
<keyword evidence="2" id="KW-1185">Reference proteome</keyword>
<dbReference type="AlphaFoldDB" id="A0A4Y3M2I1"/>
<evidence type="ECO:0000313" key="1">
    <source>
        <dbReference type="EMBL" id="GEB03502.1"/>
    </source>
</evidence>
<evidence type="ECO:0000313" key="2">
    <source>
        <dbReference type="Proteomes" id="UP000320772"/>
    </source>
</evidence>
<protein>
    <submittedName>
        <fullName evidence="1">Uncharacterized protein</fullName>
    </submittedName>
</protein>
<dbReference type="EMBL" id="BJLY01000002">
    <property type="protein sequence ID" value="GEB03502.1"/>
    <property type="molecule type" value="Genomic_DNA"/>
</dbReference>
<comment type="caution">
    <text evidence="1">The sequence shown here is derived from an EMBL/GenBank/DDBJ whole genome shotgun (WGS) entry which is preliminary data.</text>
</comment>
<proteinExistence type="predicted"/>
<reference evidence="1 2" key="1">
    <citation type="submission" date="2019-06" db="EMBL/GenBank/DDBJ databases">
        <title>Whole genome shotgun sequence of Gluconobacter roseus NBRC 3990.</title>
        <authorList>
            <person name="Hosoyama A."/>
            <person name="Uohara A."/>
            <person name="Ohji S."/>
            <person name="Ichikawa N."/>
        </authorList>
    </citation>
    <scope>NUCLEOTIDE SEQUENCE [LARGE SCALE GENOMIC DNA]</scope>
    <source>
        <strain evidence="1 2">NBRC 3990</strain>
    </source>
</reference>
<name>A0A4Y3M2I1_9PROT</name>
<dbReference type="Proteomes" id="UP000320772">
    <property type="component" value="Unassembled WGS sequence"/>
</dbReference>